<evidence type="ECO:0000313" key="3">
    <source>
        <dbReference type="EMBL" id="CAB4222187.1"/>
    </source>
</evidence>
<organism evidence="3">
    <name type="scientific">uncultured Caudovirales phage</name>
    <dbReference type="NCBI Taxonomy" id="2100421"/>
    <lineage>
        <taxon>Viruses</taxon>
        <taxon>Duplodnaviria</taxon>
        <taxon>Heunggongvirae</taxon>
        <taxon>Uroviricota</taxon>
        <taxon>Caudoviricetes</taxon>
        <taxon>Peduoviridae</taxon>
        <taxon>Maltschvirus</taxon>
        <taxon>Maltschvirus maltsch</taxon>
    </lineage>
</organism>
<reference evidence="3" key="1">
    <citation type="submission" date="2020-05" db="EMBL/GenBank/DDBJ databases">
        <authorList>
            <person name="Chiriac C."/>
            <person name="Salcher M."/>
            <person name="Ghai R."/>
            <person name="Kavagutti S V."/>
        </authorList>
    </citation>
    <scope>NUCLEOTIDE SEQUENCE</scope>
</reference>
<protein>
    <submittedName>
        <fullName evidence="3">Uncharacterized protein</fullName>
    </submittedName>
</protein>
<evidence type="ECO:0000313" key="2">
    <source>
        <dbReference type="EMBL" id="CAB4194032.1"/>
    </source>
</evidence>
<dbReference type="EMBL" id="LR796922">
    <property type="protein sequence ID" value="CAB4173975.1"/>
    <property type="molecule type" value="Genomic_DNA"/>
</dbReference>
<accession>A0A6J5T6H9</accession>
<sequence length="570" mass="60070">MAQEAKVAINIASEFTGKKAFKQADAAVSNLGKSLKRALIGVSMAAFAKSAISAFVVADKTAQSFANTMNNIGLKEATADILAMTDAMEMQFGVAASRLIPAYQKFAVITRDTADSQQLLNLALDVAAGTGNNLETVTNAFTRALNGNNASLGKLGSNLTKTDLQTLSLNENLEKLAQNYAGAASTASETLSNKITRVGLAFQKAKEKIGGGLIDAFVIASGSANIEELQRSIINFGTAAAEVFAKVGNLIGQNIELIKNLGIVLFAVWTSTKVYAGIATFLKAGELLIKFYRTLRSVSVAAAIAQMVAINPIAGVVGGAALIAGIIAANKALDSFENSIKSANKLKLDLPKFGKLGDPAYDAKQQDKITKAKKAQLKADKESAKLKKASLLLEQSSKVFDIDLIQNTAALMGRVTEEETLRLKLQQAILLGNSKEAGNLAQQLIASQIAAMKLSATNPLNGWSSAFDAALIALQQLRKELDLLGATKVAIPIMGNVPSSSATNAPFTTTNNGVIIATPWDTGTSKKTDVNVTLTMNPEAAKLFVTDVYINNSANGNQNQLSRVTTPWQP</sequence>
<gene>
    <name evidence="2" type="ORF">UFOVP1256_7</name>
    <name evidence="3" type="ORF">UFOVP1643_29</name>
    <name evidence="1" type="ORF">UFOVP974_19</name>
</gene>
<name>A0A6J5T6H9_9CAUD</name>
<proteinExistence type="predicted"/>
<dbReference type="EMBL" id="LR797515">
    <property type="protein sequence ID" value="CAB4222187.1"/>
    <property type="molecule type" value="Genomic_DNA"/>
</dbReference>
<evidence type="ECO:0000313" key="1">
    <source>
        <dbReference type="EMBL" id="CAB4173975.1"/>
    </source>
</evidence>
<dbReference type="EMBL" id="LR797202">
    <property type="protein sequence ID" value="CAB4194032.1"/>
    <property type="molecule type" value="Genomic_DNA"/>
</dbReference>